<dbReference type="GO" id="GO:0000324">
    <property type="term" value="C:fungal-type vacuole"/>
    <property type="evidence" value="ECO:0007669"/>
    <property type="project" value="TreeGrafter"/>
</dbReference>
<reference evidence="5 6" key="1">
    <citation type="submission" date="2023-03" db="EMBL/GenBank/DDBJ databases">
        <title>Genome sequence of Lichtheimia ornata CBS 291.66.</title>
        <authorList>
            <person name="Mohabir J.T."/>
            <person name="Shea T.P."/>
            <person name="Kurbessoian T."/>
            <person name="Berby B."/>
            <person name="Fontaine J."/>
            <person name="Livny J."/>
            <person name="Gnirke A."/>
            <person name="Stajich J.E."/>
            <person name="Cuomo C.A."/>
        </authorList>
    </citation>
    <scope>NUCLEOTIDE SEQUENCE [LARGE SCALE GENOMIC DNA]</scope>
    <source>
        <strain evidence="5">CBS 291.66</strain>
    </source>
</reference>
<sequence length="567" mass="66059">MLPADRLYKNTASFSSCLMLYTLYFVVLAGVLSLLTCWSPPPLGDDNDIDYHEQDVTSWGQSALQQMVAWSWRSWTGRRHPIFDPPKRHGYFIHITDLHIDEEYMAGSNVHTDCHRFGSKSAITQSAGLLGTPGAKCDSPIELAEKTLDYISREWRDKIDFVVWTGDNSRHDWDKKYRPRKRKAIYHLNERVQQMMQRAFWPTARDPRHIPVVPTLGNNDVYPHNTMGSGDDEADLLQFFSRLWQPWIPTDQRATFRQGGYFAVNVGPRLRVLSLNTMYFYHKNDAVKKCSSPGSPAHDMLLWFERELIRARAAHVRVYVMGHVPPTTKHYRKSCIRGYTRIAAAYPDVLMGHFFGHLNMDHFLMLDARDAEDDDDDDDDFSHLSSINTNNEDDDDDHVHTSRNINKYVNWLRDMYEDIDPIDHHHAAHFNQMPVVAVQVAPSVLPVYYPAIRIYKYEIHDDDDRAQCHHGSDKRPHGTLLEYNQFYANITRWEEELETDIDETPLNYEFEYNSRDAYELDDLTITSYYNLAKRMIATDDGGEGQRLWSRYVQNMFVQALNDSSFPL</sequence>
<evidence type="ECO:0008006" key="7">
    <source>
        <dbReference type="Google" id="ProtNLM"/>
    </source>
</evidence>
<gene>
    <name evidence="5" type="ORF">O0I10_002769</name>
</gene>
<keyword evidence="4" id="KW-1133">Transmembrane helix</keyword>
<proteinExistence type="predicted"/>
<dbReference type="CDD" id="cd00842">
    <property type="entry name" value="MPP_ASMase"/>
    <property type="match status" value="1"/>
</dbReference>
<dbReference type="GO" id="GO:0005615">
    <property type="term" value="C:extracellular space"/>
    <property type="evidence" value="ECO:0007669"/>
    <property type="project" value="TreeGrafter"/>
</dbReference>
<protein>
    <recommendedName>
        <fullName evidence="7">Endopolyphosphatase</fullName>
    </recommendedName>
</protein>
<evidence type="ECO:0000313" key="6">
    <source>
        <dbReference type="Proteomes" id="UP001234581"/>
    </source>
</evidence>
<dbReference type="InterPro" id="IPR029052">
    <property type="entry name" value="Metallo-depent_PP-like"/>
</dbReference>
<feature type="region of interest" description="Disordered" evidence="3">
    <location>
        <begin position="375"/>
        <end position="400"/>
    </location>
</feature>
<dbReference type="Proteomes" id="UP001234581">
    <property type="component" value="Unassembled WGS sequence"/>
</dbReference>
<dbReference type="InterPro" id="IPR041805">
    <property type="entry name" value="ASMase/PPN1_MPP"/>
</dbReference>
<dbReference type="GO" id="GO:0006798">
    <property type="term" value="P:polyphosphate catabolic process"/>
    <property type="evidence" value="ECO:0007669"/>
    <property type="project" value="TreeGrafter"/>
</dbReference>
<dbReference type="PANTHER" id="PTHR10340:SF55">
    <property type="entry name" value="ENDOPOLYPHOSPHATASE"/>
    <property type="match status" value="1"/>
</dbReference>
<keyword evidence="6" id="KW-1185">Reference proteome</keyword>
<evidence type="ECO:0000256" key="3">
    <source>
        <dbReference type="SAM" id="MobiDB-lite"/>
    </source>
</evidence>
<evidence type="ECO:0000256" key="1">
    <source>
        <dbReference type="ARBA" id="ARBA00022801"/>
    </source>
</evidence>
<feature type="transmembrane region" description="Helical" evidence="4">
    <location>
        <begin position="12"/>
        <end position="35"/>
    </location>
</feature>
<dbReference type="Gene3D" id="3.60.21.10">
    <property type="match status" value="1"/>
</dbReference>
<dbReference type="GeneID" id="83210185"/>
<keyword evidence="4" id="KW-0472">Membrane</keyword>
<dbReference type="GO" id="GO:0008081">
    <property type="term" value="F:phosphoric diester hydrolase activity"/>
    <property type="evidence" value="ECO:0007669"/>
    <property type="project" value="TreeGrafter"/>
</dbReference>
<evidence type="ECO:0000313" key="5">
    <source>
        <dbReference type="EMBL" id="KAJ8661503.1"/>
    </source>
</evidence>
<keyword evidence="1" id="KW-0378">Hydrolase</keyword>
<dbReference type="PANTHER" id="PTHR10340">
    <property type="entry name" value="SPHINGOMYELIN PHOSPHODIESTERASE"/>
    <property type="match status" value="1"/>
</dbReference>
<dbReference type="EMBL" id="JARTCD010000008">
    <property type="protein sequence ID" value="KAJ8661503.1"/>
    <property type="molecule type" value="Genomic_DNA"/>
</dbReference>
<dbReference type="GO" id="GO:0000298">
    <property type="term" value="F:endopolyphosphatase activity"/>
    <property type="evidence" value="ECO:0007669"/>
    <property type="project" value="TreeGrafter"/>
</dbReference>
<comment type="caution">
    <text evidence="5">The sequence shown here is derived from an EMBL/GenBank/DDBJ whole genome shotgun (WGS) entry which is preliminary data.</text>
</comment>
<evidence type="ECO:0000256" key="2">
    <source>
        <dbReference type="ARBA" id="ARBA00023180"/>
    </source>
</evidence>
<organism evidence="5 6">
    <name type="scientific">Lichtheimia ornata</name>
    <dbReference type="NCBI Taxonomy" id="688661"/>
    <lineage>
        <taxon>Eukaryota</taxon>
        <taxon>Fungi</taxon>
        <taxon>Fungi incertae sedis</taxon>
        <taxon>Mucoromycota</taxon>
        <taxon>Mucoromycotina</taxon>
        <taxon>Mucoromycetes</taxon>
        <taxon>Mucorales</taxon>
        <taxon>Lichtheimiaceae</taxon>
        <taxon>Lichtheimia</taxon>
    </lineage>
</organism>
<keyword evidence="4" id="KW-0812">Transmembrane</keyword>
<dbReference type="GO" id="GO:0004309">
    <property type="term" value="F:exopolyphosphatase activity"/>
    <property type="evidence" value="ECO:0007669"/>
    <property type="project" value="TreeGrafter"/>
</dbReference>
<evidence type="ECO:0000256" key="4">
    <source>
        <dbReference type="SAM" id="Phobius"/>
    </source>
</evidence>
<dbReference type="RefSeq" id="XP_058346416.1">
    <property type="nucleotide sequence ID" value="XM_058482849.1"/>
</dbReference>
<dbReference type="SUPFAM" id="SSF56300">
    <property type="entry name" value="Metallo-dependent phosphatases"/>
    <property type="match status" value="1"/>
</dbReference>
<dbReference type="AlphaFoldDB" id="A0AAD7V8V4"/>
<keyword evidence="2" id="KW-0325">Glycoprotein</keyword>
<accession>A0AAD7V8V4</accession>
<name>A0AAD7V8V4_9FUNG</name>